<evidence type="ECO:0000313" key="1">
    <source>
        <dbReference type="EMBL" id="JAH20610.1"/>
    </source>
</evidence>
<dbReference type="EMBL" id="GBXM01087967">
    <property type="protein sequence ID" value="JAH20610.1"/>
    <property type="molecule type" value="Transcribed_RNA"/>
</dbReference>
<name>A0A0E9QWI6_ANGAN</name>
<proteinExistence type="predicted"/>
<reference evidence="1" key="1">
    <citation type="submission" date="2014-11" db="EMBL/GenBank/DDBJ databases">
        <authorList>
            <person name="Amaro Gonzalez C."/>
        </authorList>
    </citation>
    <scope>NUCLEOTIDE SEQUENCE</scope>
</reference>
<reference evidence="1" key="2">
    <citation type="journal article" date="2015" name="Fish Shellfish Immunol.">
        <title>Early steps in the European eel (Anguilla anguilla)-Vibrio vulnificus interaction in the gills: Role of the RtxA13 toxin.</title>
        <authorList>
            <person name="Callol A."/>
            <person name="Pajuelo D."/>
            <person name="Ebbesson L."/>
            <person name="Teles M."/>
            <person name="MacKenzie S."/>
            <person name="Amaro C."/>
        </authorList>
    </citation>
    <scope>NUCLEOTIDE SEQUENCE</scope>
</reference>
<accession>A0A0E9QWI6</accession>
<dbReference type="AlphaFoldDB" id="A0A0E9QWI6"/>
<organism evidence="1">
    <name type="scientific">Anguilla anguilla</name>
    <name type="common">European freshwater eel</name>
    <name type="synonym">Muraena anguilla</name>
    <dbReference type="NCBI Taxonomy" id="7936"/>
    <lineage>
        <taxon>Eukaryota</taxon>
        <taxon>Metazoa</taxon>
        <taxon>Chordata</taxon>
        <taxon>Craniata</taxon>
        <taxon>Vertebrata</taxon>
        <taxon>Euteleostomi</taxon>
        <taxon>Actinopterygii</taxon>
        <taxon>Neopterygii</taxon>
        <taxon>Teleostei</taxon>
        <taxon>Anguilliformes</taxon>
        <taxon>Anguillidae</taxon>
        <taxon>Anguilla</taxon>
    </lineage>
</organism>
<protein>
    <submittedName>
        <fullName evidence="1">Uncharacterized protein</fullName>
    </submittedName>
</protein>
<sequence length="44" mass="4963">MTSHLGPLVLVGFEYGNFHAWAGDVTLSINSALPCYLREWRRAL</sequence>